<sequence length="207" mass="22702">MPVILRHGNSHQWPWISVSRALSCRGPGDLSVHVRSCWVGGDRTCPLHVHAHPVHPLSRGSPWGPHCSSGLVQRAGWAVRAQVVYLVPAALTLLVGLSPSVTENAVWRSLCDLHSAGCIFGTIALACSLFVYTQGNILHEEEGRELFGLVIITIWMSLCRSSAKNPLGGIHLTAAVLVALFPFVSWLYIYVNKEMRESWPAHCKTVI</sequence>
<feature type="transmembrane region" description="Helical" evidence="1">
    <location>
        <begin position="113"/>
        <end position="133"/>
    </location>
</feature>
<feature type="transmembrane region" description="Helical" evidence="1">
    <location>
        <begin position="83"/>
        <end position="101"/>
    </location>
</feature>
<gene>
    <name evidence="2" type="primary">TMEM220</name>
</gene>
<evidence type="ECO:0000313" key="2">
    <source>
        <dbReference type="Ensembl" id="ENSABRP00000021968.1"/>
    </source>
</evidence>
<keyword evidence="1" id="KW-0472">Membrane</keyword>
<evidence type="ECO:0000256" key="1">
    <source>
        <dbReference type="SAM" id="Phobius"/>
    </source>
</evidence>
<keyword evidence="1" id="KW-0812">Transmembrane</keyword>
<name>A0A8B9CMA5_9AVES</name>
<dbReference type="AlphaFoldDB" id="A0A8B9CMA5"/>
<proteinExistence type="predicted"/>
<reference evidence="2" key="1">
    <citation type="submission" date="2025-08" db="UniProtKB">
        <authorList>
            <consortium name="Ensembl"/>
        </authorList>
    </citation>
    <scope>IDENTIFICATION</scope>
</reference>
<dbReference type="PANTHER" id="PTHR34262">
    <property type="entry name" value="TRANSMEMBRANE PROTEIN 220"/>
    <property type="match status" value="1"/>
</dbReference>
<reference evidence="2" key="2">
    <citation type="submission" date="2025-09" db="UniProtKB">
        <authorList>
            <consortium name="Ensembl"/>
        </authorList>
    </citation>
    <scope>IDENTIFICATION</scope>
</reference>
<dbReference type="Pfam" id="PF15071">
    <property type="entry name" value="TMEM220"/>
    <property type="match status" value="1"/>
</dbReference>
<dbReference type="Proteomes" id="UP000694426">
    <property type="component" value="Unplaced"/>
</dbReference>
<accession>A0A8B9CMA5</accession>
<feature type="transmembrane region" description="Helical" evidence="1">
    <location>
        <begin position="169"/>
        <end position="191"/>
    </location>
</feature>
<dbReference type="PANTHER" id="PTHR34262:SF1">
    <property type="entry name" value="TRANSMEMBRANE PROTEIN 220"/>
    <property type="match status" value="1"/>
</dbReference>
<feature type="transmembrane region" description="Helical" evidence="1">
    <location>
        <begin position="145"/>
        <end position="163"/>
    </location>
</feature>
<keyword evidence="3" id="KW-1185">Reference proteome</keyword>
<dbReference type="GeneTree" id="ENSGT00390000009386"/>
<evidence type="ECO:0000313" key="3">
    <source>
        <dbReference type="Proteomes" id="UP000694426"/>
    </source>
</evidence>
<keyword evidence="1" id="KW-1133">Transmembrane helix</keyword>
<dbReference type="Ensembl" id="ENSABRT00000030880.1">
    <property type="protein sequence ID" value="ENSABRP00000021968.1"/>
    <property type="gene ID" value="ENSABRG00000018596.1"/>
</dbReference>
<organism evidence="2 3">
    <name type="scientific">Anser brachyrhynchus</name>
    <name type="common">Pink-footed goose</name>
    <dbReference type="NCBI Taxonomy" id="132585"/>
    <lineage>
        <taxon>Eukaryota</taxon>
        <taxon>Metazoa</taxon>
        <taxon>Chordata</taxon>
        <taxon>Craniata</taxon>
        <taxon>Vertebrata</taxon>
        <taxon>Euteleostomi</taxon>
        <taxon>Archelosauria</taxon>
        <taxon>Archosauria</taxon>
        <taxon>Dinosauria</taxon>
        <taxon>Saurischia</taxon>
        <taxon>Theropoda</taxon>
        <taxon>Coelurosauria</taxon>
        <taxon>Aves</taxon>
        <taxon>Neognathae</taxon>
        <taxon>Galloanserae</taxon>
        <taxon>Anseriformes</taxon>
        <taxon>Anatidae</taxon>
        <taxon>Anserinae</taxon>
        <taxon>Anser</taxon>
    </lineage>
</organism>
<dbReference type="InterPro" id="IPR029377">
    <property type="entry name" value="TMEM220"/>
</dbReference>
<protein>
    <submittedName>
        <fullName evidence="2">Transmembrane protein 220</fullName>
    </submittedName>
</protein>